<evidence type="ECO:0000313" key="1">
    <source>
        <dbReference type="EMBL" id="KAI3792479.1"/>
    </source>
</evidence>
<name>A0ACB9H9N6_CICIN</name>
<sequence>MTSTALHSPAAVQSVDFLLRWSRVCSAGGLAVLRVIDKENRQKTLCRCGFTFVWAIERSSRETRLRGLMVGIELVTDRKEKTPAKAKTAILFEKLRAGGSGWKSLHGLIRGENMEHGRDSDTVGHVRYVVELARALASMPGMRPGGGPMANFLMPMVQQGQQGQRPGGSGRRVPGPDDATWADVPVPPGQNVLDASVGGITGGGMVSVSYDIGGMP</sequence>
<dbReference type="EMBL" id="CM042009">
    <property type="protein sequence ID" value="KAI3792479.1"/>
    <property type="molecule type" value="Genomic_DNA"/>
</dbReference>
<dbReference type="Proteomes" id="UP001055811">
    <property type="component" value="Linkage Group LG01"/>
</dbReference>
<comment type="caution">
    <text evidence="1">The sequence shown here is derived from an EMBL/GenBank/DDBJ whole genome shotgun (WGS) entry which is preliminary data.</text>
</comment>
<protein>
    <submittedName>
        <fullName evidence="1">Uncharacterized protein</fullName>
    </submittedName>
</protein>
<reference evidence="2" key="1">
    <citation type="journal article" date="2022" name="Mol. Ecol. Resour.">
        <title>The genomes of chicory, endive, great burdock and yacon provide insights into Asteraceae palaeo-polyploidization history and plant inulin production.</title>
        <authorList>
            <person name="Fan W."/>
            <person name="Wang S."/>
            <person name="Wang H."/>
            <person name="Wang A."/>
            <person name="Jiang F."/>
            <person name="Liu H."/>
            <person name="Zhao H."/>
            <person name="Xu D."/>
            <person name="Zhang Y."/>
        </authorList>
    </citation>
    <scope>NUCLEOTIDE SEQUENCE [LARGE SCALE GENOMIC DNA]</scope>
    <source>
        <strain evidence="2">cv. Punajuju</strain>
    </source>
</reference>
<accession>A0ACB9H9N6</accession>
<evidence type="ECO:0000313" key="2">
    <source>
        <dbReference type="Proteomes" id="UP001055811"/>
    </source>
</evidence>
<organism evidence="1 2">
    <name type="scientific">Cichorium intybus</name>
    <name type="common">Chicory</name>
    <dbReference type="NCBI Taxonomy" id="13427"/>
    <lineage>
        <taxon>Eukaryota</taxon>
        <taxon>Viridiplantae</taxon>
        <taxon>Streptophyta</taxon>
        <taxon>Embryophyta</taxon>
        <taxon>Tracheophyta</taxon>
        <taxon>Spermatophyta</taxon>
        <taxon>Magnoliopsida</taxon>
        <taxon>eudicotyledons</taxon>
        <taxon>Gunneridae</taxon>
        <taxon>Pentapetalae</taxon>
        <taxon>asterids</taxon>
        <taxon>campanulids</taxon>
        <taxon>Asterales</taxon>
        <taxon>Asteraceae</taxon>
        <taxon>Cichorioideae</taxon>
        <taxon>Cichorieae</taxon>
        <taxon>Cichoriinae</taxon>
        <taxon>Cichorium</taxon>
    </lineage>
</organism>
<proteinExistence type="predicted"/>
<keyword evidence="2" id="KW-1185">Reference proteome</keyword>
<gene>
    <name evidence="1" type="ORF">L2E82_06359</name>
</gene>
<reference evidence="1 2" key="2">
    <citation type="journal article" date="2022" name="Mol. Ecol. Resour.">
        <title>The genomes of chicory, endive, great burdock and yacon provide insights into Asteraceae paleo-polyploidization history and plant inulin production.</title>
        <authorList>
            <person name="Fan W."/>
            <person name="Wang S."/>
            <person name="Wang H."/>
            <person name="Wang A."/>
            <person name="Jiang F."/>
            <person name="Liu H."/>
            <person name="Zhao H."/>
            <person name="Xu D."/>
            <person name="Zhang Y."/>
        </authorList>
    </citation>
    <scope>NUCLEOTIDE SEQUENCE [LARGE SCALE GENOMIC DNA]</scope>
    <source>
        <strain evidence="2">cv. Punajuju</strain>
        <tissue evidence="1">Leaves</tissue>
    </source>
</reference>